<feature type="domain" description="Mitochondrial outer membrane transport complex Sam37/metaxin N-terminal" evidence="9">
    <location>
        <begin position="25"/>
        <end position="157"/>
    </location>
</feature>
<protein>
    <recommendedName>
        <fullName evidence="13">Mitochondrial outer membrane transport complex Sam37/metaxin N-terminal domain-containing protein</fullName>
    </recommendedName>
</protein>
<feature type="compositionally biased region" description="Acidic residues" evidence="8">
    <location>
        <begin position="367"/>
        <end position="389"/>
    </location>
</feature>
<sequence>MSETSKINLHVWPGRWDLPSVEPACLASILFLELALPGNFDIIECANPDLSPSGQLPFLTHEQRTVATLPSIMRYVAQLKSATGEKRHDPDHAIDADLTAVERARNLAWQAHLELNMGDLVAHMMYSLEANWVKLTHPTLAGFLPVPQKYYVPARLRDSYRARLEAVGLWNLPGIEQEPKKPFEAPVKQTKESDPKEKYLRVFERAKVEEKARSSFDVYSRLLGKNDFFYPYRPTSIDLTLAAHVLLLTKPEFPDPLLQTLIRESYPTLVNHAEHVYRFVFPTGISKLNRTSMPGYSIRSLVPISATNSSHVAKEVDPEDVRFARMRWTWIAVAVGGVAYWFWEKRGLILQAVAIAQEQQRAAEAAVDGEGDMTEEEDEEVALGLDDDT</sequence>
<dbReference type="InterPro" id="IPR050931">
    <property type="entry name" value="Mito_Protein_Transport_Metaxin"/>
</dbReference>
<reference evidence="12" key="1">
    <citation type="submission" date="2024-06" db="EMBL/GenBank/DDBJ databases">
        <title>Multi-omics analyses provide insights into the biosynthesis of the anticancer antibiotic pleurotin in Hohenbuehelia grisea.</title>
        <authorList>
            <person name="Weaver J.A."/>
            <person name="Alberti F."/>
        </authorList>
    </citation>
    <scope>NUCLEOTIDE SEQUENCE [LARGE SCALE GENOMIC DNA]</scope>
    <source>
        <strain evidence="12">T-177</strain>
    </source>
</reference>
<evidence type="ECO:0000256" key="6">
    <source>
        <dbReference type="ARBA" id="ARBA00023128"/>
    </source>
</evidence>
<keyword evidence="3" id="KW-0813">Transport</keyword>
<dbReference type="InterPro" id="IPR033468">
    <property type="entry name" value="Metaxin_GST"/>
</dbReference>
<keyword evidence="6" id="KW-0496">Mitochondrion</keyword>
<evidence type="ECO:0008006" key="13">
    <source>
        <dbReference type="Google" id="ProtNLM"/>
    </source>
</evidence>
<dbReference type="PANTHER" id="PTHR12289">
    <property type="entry name" value="METAXIN RELATED"/>
    <property type="match status" value="1"/>
</dbReference>
<comment type="subcellular location">
    <subcellularLocation>
        <location evidence="1">Mitochondrion outer membrane</location>
    </subcellularLocation>
</comment>
<feature type="region of interest" description="Disordered" evidence="8">
    <location>
        <begin position="364"/>
        <end position="389"/>
    </location>
</feature>
<feature type="domain" description="Metaxin glutathione S-transferase" evidence="10">
    <location>
        <begin position="213"/>
        <end position="275"/>
    </location>
</feature>
<keyword evidence="5" id="KW-0653">Protein transport</keyword>
<dbReference type="Pfam" id="PF10568">
    <property type="entry name" value="Tom37"/>
    <property type="match status" value="1"/>
</dbReference>
<gene>
    <name evidence="11" type="ORF">HGRIS_012865</name>
</gene>
<evidence type="ECO:0000256" key="1">
    <source>
        <dbReference type="ARBA" id="ARBA00004294"/>
    </source>
</evidence>
<proteinExistence type="inferred from homology"/>
<comment type="similarity">
    <text evidence="2">Belongs to the metaxin family.</text>
</comment>
<dbReference type="PANTHER" id="PTHR12289:SF41">
    <property type="entry name" value="FAILED AXON CONNECTIONS-RELATED"/>
    <property type="match status" value="1"/>
</dbReference>
<dbReference type="SUPFAM" id="SSF47616">
    <property type="entry name" value="GST C-terminal domain-like"/>
    <property type="match status" value="1"/>
</dbReference>
<accession>A0ABR3ITX2</accession>
<keyword evidence="12" id="KW-1185">Reference proteome</keyword>
<dbReference type="EMBL" id="JASNQZ010000015">
    <property type="protein sequence ID" value="KAL0946676.1"/>
    <property type="molecule type" value="Genomic_DNA"/>
</dbReference>
<evidence type="ECO:0000313" key="11">
    <source>
        <dbReference type="EMBL" id="KAL0946676.1"/>
    </source>
</evidence>
<dbReference type="Proteomes" id="UP001556367">
    <property type="component" value="Unassembled WGS sequence"/>
</dbReference>
<evidence type="ECO:0000313" key="12">
    <source>
        <dbReference type="Proteomes" id="UP001556367"/>
    </source>
</evidence>
<dbReference type="Pfam" id="PF17171">
    <property type="entry name" value="GST_C_6"/>
    <property type="match status" value="1"/>
</dbReference>
<name>A0ABR3ITX2_9AGAR</name>
<comment type="caution">
    <text evidence="11">The sequence shown here is derived from an EMBL/GenBank/DDBJ whole genome shotgun (WGS) entry which is preliminary data.</text>
</comment>
<keyword evidence="4" id="KW-1000">Mitochondrion outer membrane</keyword>
<evidence type="ECO:0000256" key="4">
    <source>
        <dbReference type="ARBA" id="ARBA00022787"/>
    </source>
</evidence>
<evidence type="ECO:0000259" key="9">
    <source>
        <dbReference type="Pfam" id="PF10568"/>
    </source>
</evidence>
<evidence type="ECO:0000256" key="7">
    <source>
        <dbReference type="ARBA" id="ARBA00023136"/>
    </source>
</evidence>
<dbReference type="InterPro" id="IPR036282">
    <property type="entry name" value="Glutathione-S-Trfase_C_sf"/>
</dbReference>
<dbReference type="InterPro" id="IPR019564">
    <property type="entry name" value="Sam37/metaxin_N"/>
</dbReference>
<organism evidence="11 12">
    <name type="scientific">Hohenbuehelia grisea</name>
    <dbReference type="NCBI Taxonomy" id="104357"/>
    <lineage>
        <taxon>Eukaryota</taxon>
        <taxon>Fungi</taxon>
        <taxon>Dikarya</taxon>
        <taxon>Basidiomycota</taxon>
        <taxon>Agaricomycotina</taxon>
        <taxon>Agaricomycetes</taxon>
        <taxon>Agaricomycetidae</taxon>
        <taxon>Agaricales</taxon>
        <taxon>Pleurotineae</taxon>
        <taxon>Pleurotaceae</taxon>
        <taxon>Hohenbuehelia</taxon>
    </lineage>
</organism>
<evidence type="ECO:0000256" key="3">
    <source>
        <dbReference type="ARBA" id="ARBA00022448"/>
    </source>
</evidence>
<evidence type="ECO:0000256" key="5">
    <source>
        <dbReference type="ARBA" id="ARBA00022927"/>
    </source>
</evidence>
<evidence type="ECO:0000259" key="10">
    <source>
        <dbReference type="Pfam" id="PF17171"/>
    </source>
</evidence>
<evidence type="ECO:0000256" key="8">
    <source>
        <dbReference type="SAM" id="MobiDB-lite"/>
    </source>
</evidence>
<keyword evidence="7" id="KW-0472">Membrane</keyword>
<dbReference type="CDD" id="cd03054">
    <property type="entry name" value="GST_N_Metaxin"/>
    <property type="match status" value="1"/>
</dbReference>
<evidence type="ECO:0000256" key="2">
    <source>
        <dbReference type="ARBA" id="ARBA00009170"/>
    </source>
</evidence>